<dbReference type="AlphaFoldDB" id="A0A075GRZ2"/>
<comment type="subcellular location">
    <subcellularLocation>
        <location evidence="1">Membrane</location>
        <topology evidence="1">Multi-pass membrane protein</topology>
    </subcellularLocation>
</comment>
<dbReference type="GO" id="GO:0022841">
    <property type="term" value="F:potassium ion leak channel activity"/>
    <property type="evidence" value="ECO:0007669"/>
    <property type="project" value="TreeGrafter"/>
</dbReference>
<keyword evidence="5" id="KW-0406">Ion transport</keyword>
<keyword evidence="3 8" id="KW-0812">Transmembrane</keyword>
<keyword evidence="6 8" id="KW-0472">Membrane</keyword>
<sequence length="114" mass="13076">MDSLKQNIFLSISLIILLYAVGFAVYSHLEGWSFIDSIYFQTMTFTTIGYGDIVPVTDEGKLFTVLISWIGISIAFFVLYTISAYRERVVDKKINTLIGRIPRMLPTRNNKKKK</sequence>
<reference evidence="10" key="1">
    <citation type="journal article" date="2014" name="Genome Biol. Evol.">
        <title>Pangenome evidence for extensive interdomain horizontal transfer affecting lineage core and shell genes in uncultured planktonic thaumarchaeota and euryarchaeota.</title>
        <authorList>
            <person name="Deschamps P."/>
            <person name="Zivanovic Y."/>
            <person name="Moreira D."/>
            <person name="Rodriguez-Valera F."/>
            <person name="Lopez-Garcia P."/>
        </authorList>
    </citation>
    <scope>NUCLEOTIDE SEQUENCE</scope>
</reference>
<dbReference type="Gene3D" id="1.10.287.70">
    <property type="match status" value="1"/>
</dbReference>
<dbReference type="GO" id="GO:0015271">
    <property type="term" value="F:outward rectifier potassium channel activity"/>
    <property type="evidence" value="ECO:0007669"/>
    <property type="project" value="TreeGrafter"/>
</dbReference>
<evidence type="ECO:0000256" key="5">
    <source>
        <dbReference type="ARBA" id="ARBA00023065"/>
    </source>
</evidence>
<dbReference type="Pfam" id="PF07885">
    <property type="entry name" value="Ion_trans_2"/>
    <property type="match status" value="1"/>
</dbReference>
<keyword evidence="7" id="KW-0407">Ion channel</keyword>
<evidence type="ECO:0000313" key="10">
    <source>
        <dbReference type="EMBL" id="AIF06761.1"/>
    </source>
</evidence>
<accession>A0A075GRZ2</accession>
<evidence type="ECO:0000256" key="7">
    <source>
        <dbReference type="ARBA" id="ARBA00023303"/>
    </source>
</evidence>
<dbReference type="EMBL" id="KF900780">
    <property type="protein sequence ID" value="AIF06761.1"/>
    <property type="molecule type" value="Genomic_DNA"/>
</dbReference>
<dbReference type="SUPFAM" id="SSF81324">
    <property type="entry name" value="Voltage-gated potassium channels"/>
    <property type="match status" value="1"/>
</dbReference>
<evidence type="ECO:0000256" key="4">
    <source>
        <dbReference type="ARBA" id="ARBA00022989"/>
    </source>
</evidence>
<evidence type="ECO:0000259" key="9">
    <source>
        <dbReference type="Pfam" id="PF07885"/>
    </source>
</evidence>
<dbReference type="InterPro" id="IPR003280">
    <property type="entry name" value="2pore_dom_K_chnl"/>
</dbReference>
<keyword evidence="4 8" id="KW-1133">Transmembrane helix</keyword>
<proteinExistence type="predicted"/>
<evidence type="ECO:0000256" key="8">
    <source>
        <dbReference type="SAM" id="Phobius"/>
    </source>
</evidence>
<feature type="domain" description="Potassium channel" evidence="9">
    <location>
        <begin position="15"/>
        <end position="83"/>
    </location>
</feature>
<dbReference type="GO" id="GO:0005886">
    <property type="term" value="C:plasma membrane"/>
    <property type="evidence" value="ECO:0007669"/>
    <property type="project" value="TreeGrafter"/>
</dbReference>
<dbReference type="GO" id="GO:0030322">
    <property type="term" value="P:stabilization of membrane potential"/>
    <property type="evidence" value="ECO:0007669"/>
    <property type="project" value="TreeGrafter"/>
</dbReference>
<evidence type="ECO:0000256" key="3">
    <source>
        <dbReference type="ARBA" id="ARBA00022692"/>
    </source>
</evidence>
<feature type="transmembrane region" description="Helical" evidence="8">
    <location>
        <begin position="62"/>
        <end position="82"/>
    </location>
</feature>
<evidence type="ECO:0000256" key="2">
    <source>
        <dbReference type="ARBA" id="ARBA00022448"/>
    </source>
</evidence>
<dbReference type="PANTHER" id="PTHR11003:SF345">
    <property type="entry name" value="TWIK FAMILY OF POTASSIUM CHANNELS PROTEIN 18"/>
    <property type="match status" value="1"/>
</dbReference>
<keyword evidence="2" id="KW-0813">Transport</keyword>
<dbReference type="InterPro" id="IPR013099">
    <property type="entry name" value="K_chnl_dom"/>
</dbReference>
<evidence type="ECO:0000256" key="1">
    <source>
        <dbReference type="ARBA" id="ARBA00004141"/>
    </source>
</evidence>
<name>A0A075GRZ2_9EURY</name>
<feature type="transmembrane region" description="Helical" evidence="8">
    <location>
        <begin position="7"/>
        <end position="26"/>
    </location>
</feature>
<dbReference type="PANTHER" id="PTHR11003">
    <property type="entry name" value="POTASSIUM CHANNEL, SUBFAMILY K"/>
    <property type="match status" value="1"/>
</dbReference>
<evidence type="ECO:0000256" key="6">
    <source>
        <dbReference type="ARBA" id="ARBA00023136"/>
    </source>
</evidence>
<organism evidence="10">
    <name type="scientific">uncultured marine group II/III euryarchaeote KM3_195_B08</name>
    <dbReference type="NCBI Taxonomy" id="1457970"/>
    <lineage>
        <taxon>Archaea</taxon>
        <taxon>Methanobacteriati</taxon>
        <taxon>Methanobacteriota</taxon>
        <taxon>environmental samples</taxon>
    </lineage>
</organism>
<protein>
    <submittedName>
        <fullName evidence="10">Kef-type K+ transport systems, predicted NAD-binding component</fullName>
    </submittedName>
</protein>